<keyword evidence="2" id="KW-0479">Metal-binding</keyword>
<dbReference type="Proteomes" id="UP000294813">
    <property type="component" value="Unassembled WGS sequence"/>
</dbReference>
<evidence type="ECO:0000256" key="1">
    <source>
        <dbReference type="ARBA" id="ARBA00022714"/>
    </source>
</evidence>
<dbReference type="GO" id="GO:0051537">
    <property type="term" value="F:2 iron, 2 sulfur cluster binding"/>
    <property type="evidence" value="ECO:0007669"/>
    <property type="project" value="UniProtKB-KW"/>
</dbReference>
<evidence type="ECO:0000313" key="9">
    <source>
        <dbReference type="EMBL" id="TCP68433.1"/>
    </source>
</evidence>
<protein>
    <submittedName>
        <fullName evidence="9">Cytochrome b6-f complex iron-sulfur subunit</fullName>
    </submittedName>
</protein>
<proteinExistence type="predicted"/>
<dbReference type="InterPro" id="IPR005805">
    <property type="entry name" value="Rieske_Fe-S_prot_C"/>
</dbReference>
<name>A0A4R2RXZ1_9FIRM</name>
<gene>
    <name evidence="9" type="ORF">EDD73_10362</name>
</gene>
<reference evidence="9 10" key="1">
    <citation type="submission" date="2019-03" db="EMBL/GenBank/DDBJ databases">
        <title>Genomic Encyclopedia of Type Strains, Phase IV (KMG-IV): sequencing the most valuable type-strain genomes for metagenomic binning, comparative biology and taxonomic classification.</title>
        <authorList>
            <person name="Goeker M."/>
        </authorList>
    </citation>
    <scope>NUCLEOTIDE SEQUENCE [LARGE SCALE GENOMIC DNA]</scope>
    <source>
        <strain evidence="9 10">DSM 11170</strain>
    </source>
</reference>
<dbReference type="Pfam" id="PF00355">
    <property type="entry name" value="Rieske"/>
    <property type="match status" value="1"/>
</dbReference>
<comment type="cofactor">
    <cofactor evidence="6">
        <name>[2Fe-2S] cluster</name>
        <dbReference type="ChEBI" id="CHEBI:190135"/>
    </cofactor>
</comment>
<dbReference type="GO" id="GO:0046872">
    <property type="term" value="F:metal ion binding"/>
    <property type="evidence" value="ECO:0007669"/>
    <property type="project" value="UniProtKB-KW"/>
</dbReference>
<evidence type="ECO:0000259" key="8">
    <source>
        <dbReference type="PROSITE" id="PS51296"/>
    </source>
</evidence>
<keyword evidence="3" id="KW-0408">Iron</keyword>
<dbReference type="PANTHER" id="PTHR10134">
    <property type="entry name" value="CYTOCHROME B-C1 COMPLEX SUBUNIT RIESKE, MITOCHONDRIAL"/>
    <property type="match status" value="1"/>
</dbReference>
<dbReference type="PROSITE" id="PS51318">
    <property type="entry name" value="TAT"/>
    <property type="match status" value="1"/>
</dbReference>
<organism evidence="9 10">
    <name type="scientific">Heliophilum fasciatum</name>
    <dbReference type="NCBI Taxonomy" id="35700"/>
    <lineage>
        <taxon>Bacteria</taxon>
        <taxon>Bacillati</taxon>
        <taxon>Bacillota</taxon>
        <taxon>Clostridia</taxon>
        <taxon>Eubacteriales</taxon>
        <taxon>Heliobacteriaceae</taxon>
        <taxon>Heliophilum</taxon>
    </lineage>
</organism>
<keyword evidence="7" id="KW-0812">Transmembrane</keyword>
<dbReference type="SUPFAM" id="SSF50022">
    <property type="entry name" value="ISP domain"/>
    <property type="match status" value="1"/>
</dbReference>
<dbReference type="InterPro" id="IPR006311">
    <property type="entry name" value="TAT_signal"/>
</dbReference>
<dbReference type="RefSeq" id="WP_131918030.1">
    <property type="nucleotide sequence ID" value="NZ_JAOQNU010000003.1"/>
</dbReference>
<dbReference type="Gene3D" id="2.102.10.10">
    <property type="entry name" value="Rieske [2Fe-2S] iron-sulphur domain"/>
    <property type="match status" value="1"/>
</dbReference>
<dbReference type="EMBL" id="SLXT01000003">
    <property type="protein sequence ID" value="TCP68433.1"/>
    <property type="molecule type" value="Genomic_DNA"/>
</dbReference>
<dbReference type="InterPro" id="IPR036922">
    <property type="entry name" value="Rieske_2Fe-2S_sf"/>
</dbReference>
<evidence type="ECO:0000256" key="7">
    <source>
        <dbReference type="SAM" id="Phobius"/>
    </source>
</evidence>
<keyword evidence="1" id="KW-0001">2Fe-2S</keyword>
<accession>A0A4R2RXZ1</accession>
<evidence type="ECO:0000256" key="5">
    <source>
        <dbReference type="ARBA" id="ARBA00023157"/>
    </source>
</evidence>
<feature type="domain" description="Rieske" evidence="8">
    <location>
        <begin position="49"/>
        <end position="146"/>
    </location>
</feature>
<dbReference type="GO" id="GO:0016705">
    <property type="term" value="F:oxidoreductase activity, acting on paired donors, with incorporation or reduction of molecular oxygen"/>
    <property type="evidence" value="ECO:0007669"/>
    <property type="project" value="UniProtKB-ARBA"/>
</dbReference>
<comment type="caution">
    <text evidence="9">The sequence shown here is derived from an EMBL/GenBank/DDBJ whole genome shotgun (WGS) entry which is preliminary data.</text>
</comment>
<keyword evidence="5" id="KW-1015">Disulfide bond</keyword>
<dbReference type="PROSITE" id="PS51296">
    <property type="entry name" value="RIESKE"/>
    <property type="match status" value="1"/>
</dbReference>
<dbReference type="InterPro" id="IPR014349">
    <property type="entry name" value="Rieske_Fe-S_prot"/>
</dbReference>
<evidence type="ECO:0000256" key="3">
    <source>
        <dbReference type="ARBA" id="ARBA00023004"/>
    </source>
</evidence>
<feature type="transmembrane region" description="Helical" evidence="7">
    <location>
        <begin position="12"/>
        <end position="37"/>
    </location>
</feature>
<dbReference type="PRINTS" id="PR00162">
    <property type="entry name" value="RIESKE"/>
</dbReference>
<evidence type="ECO:0000256" key="4">
    <source>
        <dbReference type="ARBA" id="ARBA00023014"/>
    </source>
</evidence>
<keyword evidence="4" id="KW-0411">Iron-sulfur</keyword>
<dbReference type="GO" id="GO:0004497">
    <property type="term" value="F:monooxygenase activity"/>
    <property type="evidence" value="ECO:0007669"/>
    <property type="project" value="UniProtKB-ARBA"/>
</dbReference>
<evidence type="ECO:0000313" key="10">
    <source>
        <dbReference type="Proteomes" id="UP000294813"/>
    </source>
</evidence>
<keyword evidence="7" id="KW-0472">Membrane</keyword>
<keyword evidence="10" id="KW-1185">Reference proteome</keyword>
<dbReference type="CDD" id="cd03467">
    <property type="entry name" value="Rieske"/>
    <property type="match status" value="1"/>
</dbReference>
<evidence type="ECO:0000256" key="6">
    <source>
        <dbReference type="ARBA" id="ARBA00034078"/>
    </source>
</evidence>
<keyword evidence="7" id="KW-1133">Transmembrane helix</keyword>
<evidence type="ECO:0000256" key="2">
    <source>
        <dbReference type="ARBA" id="ARBA00022723"/>
    </source>
</evidence>
<sequence>MDNTTPVSRRKFLGAVLAIPAIGALGTPLVAAGQFVYPPDSLLQPPKPKKIGNLKDVNVWESIKFDFNDAPGLLVRKDEKEVVAYSLKCTHLGCTVEVPKGNLKDKQLFCPCHGGQFDPMGNNVGGPPPKPLPAFGVEIADNGDIIISEKLA</sequence>
<dbReference type="AlphaFoldDB" id="A0A4R2RXZ1"/>
<dbReference type="GO" id="GO:0016020">
    <property type="term" value="C:membrane"/>
    <property type="evidence" value="ECO:0007669"/>
    <property type="project" value="InterPro"/>
</dbReference>
<dbReference type="InterPro" id="IPR017941">
    <property type="entry name" value="Rieske_2Fe-2S"/>
</dbReference>
<dbReference type="OrthoDB" id="9767869at2"/>